<dbReference type="InterPro" id="IPR038765">
    <property type="entry name" value="Papain-like_cys_pep_sf"/>
</dbReference>
<dbReference type="RefSeq" id="WP_092671238.1">
    <property type="nucleotide sequence ID" value="NZ_FOXS01000002.1"/>
</dbReference>
<dbReference type="PANTHER" id="PTHR47360">
    <property type="entry name" value="MUREIN DD-ENDOPEPTIDASE MEPS/MUREIN LD-CARBOXYPEPTIDASE"/>
    <property type="match status" value="1"/>
</dbReference>
<dbReference type="GO" id="GO:0008234">
    <property type="term" value="F:cysteine-type peptidase activity"/>
    <property type="evidence" value="ECO:0007669"/>
    <property type="project" value="UniProtKB-KW"/>
</dbReference>
<evidence type="ECO:0000313" key="7">
    <source>
        <dbReference type="EMBL" id="SFQ29911.1"/>
    </source>
</evidence>
<dbReference type="Proteomes" id="UP000199029">
    <property type="component" value="Unassembled WGS sequence"/>
</dbReference>
<name>A0A1I5XD93_HYMAR</name>
<dbReference type="STRING" id="1227077.SAMN04515668_1778"/>
<dbReference type="InterPro" id="IPR052062">
    <property type="entry name" value="Murein_DD/LD_carboxypeptidase"/>
</dbReference>
<proteinExistence type="inferred from homology"/>
<keyword evidence="4" id="KW-0378">Hydrolase</keyword>
<dbReference type="Pfam" id="PF00877">
    <property type="entry name" value="NLPC_P60"/>
    <property type="match status" value="1"/>
</dbReference>
<dbReference type="PANTHER" id="PTHR47360:SF1">
    <property type="entry name" value="ENDOPEPTIDASE NLPC-RELATED"/>
    <property type="match status" value="1"/>
</dbReference>
<gene>
    <name evidence="7" type="ORF">SAMN04515668_1778</name>
</gene>
<dbReference type="OrthoDB" id="9807055at2"/>
<evidence type="ECO:0000256" key="4">
    <source>
        <dbReference type="ARBA" id="ARBA00022801"/>
    </source>
</evidence>
<keyword evidence="3" id="KW-0732">Signal</keyword>
<dbReference type="InterPro" id="IPR000064">
    <property type="entry name" value="NLP_P60_dom"/>
</dbReference>
<accession>A0A1I5XD93</accession>
<comment type="similarity">
    <text evidence="1">Belongs to the peptidase C40 family.</text>
</comment>
<dbReference type="AlphaFoldDB" id="A0A1I5XD93"/>
<evidence type="ECO:0000256" key="5">
    <source>
        <dbReference type="ARBA" id="ARBA00022807"/>
    </source>
</evidence>
<dbReference type="EMBL" id="FOXS01000002">
    <property type="protein sequence ID" value="SFQ29911.1"/>
    <property type="molecule type" value="Genomic_DNA"/>
</dbReference>
<dbReference type="Gene3D" id="3.90.1720.10">
    <property type="entry name" value="endopeptidase domain like (from Nostoc punctiforme)"/>
    <property type="match status" value="1"/>
</dbReference>
<keyword evidence="2" id="KW-0645">Protease</keyword>
<reference evidence="8" key="1">
    <citation type="submission" date="2016-10" db="EMBL/GenBank/DDBJ databases">
        <authorList>
            <person name="Varghese N."/>
            <person name="Submissions S."/>
        </authorList>
    </citation>
    <scope>NUCLEOTIDE SEQUENCE [LARGE SCALE GENOMIC DNA]</scope>
    <source>
        <strain evidence="8">OR362-8,ATCC BAA-1266,JCM 13504</strain>
    </source>
</reference>
<dbReference type="PROSITE" id="PS51935">
    <property type="entry name" value="NLPC_P60"/>
    <property type="match status" value="1"/>
</dbReference>
<keyword evidence="7" id="KW-0449">Lipoprotein</keyword>
<dbReference type="GO" id="GO:0006508">
    <property type="term" value="P:proteolysis"/>
    <property type="evidence" value="ECO:0007669"/>
    <property type="project" value="UniProtKB-KW"/>
</dbReference>
<evidence type="ECO:0000256" key="2">
    <source>
        <dbReference type="ARBA" id="ARBA00022670"/>
    </source>
</evidence>
<feature type="domain" description="NlpC/P60" evidence="6">
    <location>
        <begin position="106"/>
        <end position="228"/>
    </location>
</feature>
<evidence type="ECO:0000313" key="8">
    <source>
        <dbReference type="Proteomes" id="UP000199029"/>
    </source>
</evidence>
<sequence length="238" mass="26033">MKHSILYCLAAGSLALSFFFERSPDASITARATVAPVVAEASLFSDLTMDESALELPALAAVPAIRRAALPRTKTGGEPTAAELAASRDSLVYNYYAQTLGLRLAFDENKDLLRTVTDWIGTPYRYGNNSRQGTDCSGFVTRVFREVYGVTLQRSSRSMFSSTKHIAKSEVKTGDLVFFRRGKGPIYHVGIYLKDGKFAHSATNGGVMVSSLKQPYYQRNFYAAGRVRAAEEADASDN</sequence>
<organism evidence="7 8">
    <name type="scientific">Hymenobacter arizonensis</name>
    <name type="common">Siccationidurans arizonensis</name>
    <dbReference type="NCBI Taxonomy" id="1227077"/>
    <lineage>
        <taxon>Bacteria</taxon>
        <taxon>Pseudomonadati</taxon>
        <taxon>Bacteroidota</taxon>
        <taxon>Cytophagia</taxon>
        <taxon>Cytophagales</taxon>
        <taxon>Hymenobacteraceae</taxon>
        <taxon>Hymenobacter</taxon>
    </lineage>
</organism>
<dbReference type="SUPFAM" id="SSF54001">
    <property type="entry name" value="Cysteine proteinases"/>
    <property type="match status" value="1"/>
</dbReference>
<evidence type="ECO:0000256" key="3">
    <source>
        <dbReference type="ARBA" id="ARBA00022729"/>
    </source>
</evidence>
<evidence type="ECO:0000259" key="6">
    <source>
        <dbReference type="PROSITE" id="PS51935"/>
    </source>
</evidence>
<protein>
    <submittedName>
        <fullName evidence="7">Probable lipoprotein NlpC</fullName>
    </submittedName>
</protein>
<keyword evidence="8" id="KW-1185">Reference proteome</keyword>
<evidence type="ECO:0000256" key="1">
    <source>
        <dbReference type="ARBA" id="ARBA00007074"/>
    </source>
</evidence>
<keyword evidence="5" id="KW-0788">Thiol protease</keyword>